<dbReference type="AlphaFoldDB" id="A0A975UE87"/>
<organism evidence="2 3">
    <name type="scientific">Vibrio ostreae</name>
    <dbReference type="NCBI Taxonomy" id="2841925"/>
    <lineage>
        <taxon>Bacteria</taxon>
        <taxon>Pseudomonadati</taxon>
        <taxon>Pseudomonadota</taxon>
        <taxon>Gammaproteobacteria</taxon>
        <taxon>Vibrionales</taxon>
        <taxon>Vibrionaceae</taxon>
        <taxon>Vibrio</taxon>
    </lineage>
</organism>
<dbReference type="InterPro" id="IPR010994">
    <property type="entry name" value="RuvA_2-like"/>
</dbReference>
<dbReference type="GO" id="GO:0015628">
    <property type="term" value="P:protein secretion by the type II secretion system"/>
    <property type="evidence" value="ECO:0007669"/>
    <property type="project" value="TreeGrafter"/>
</dbReference>
<dbReference type="SUPFAM" id="SSF47781">
    <property type="entry name" value="RuvA domain 2-like"/>
    <property type="match status" value="1"/>
</dbReference>
<dbReference type="Gene3D" id="1.10.150.280">
    <property type="entry name" value="AF1531-like domain"/>
    <property type="match status" value="1"/>
</dbReference>
<sequence>MKLKSLLLSALLALSWPAANALAAAEENPVQAETSQGIEITVNVNSASAEEIATLLSGIGLKKAQAIVDYRQANGQFQTKQDLTKVKGIGEATVAKNEARILL</sequence>
<keyword evidence="2" id="KW-0238">DNA-binding</keyword>
<accession>A0A975UE87</accession>
<keyword evidence="1" id="KW-0732">Signal</keyword>
<dbReference type="Proteomes" id="UP000694232">
    <property type="component" value="Chromosome 1"/>
</dbReference>
<feature type="chain" id="PRO_5037218462" evidence="1">
    <location>
        <begin position="24"/>
        <end position="103"/>
    </location>
</feature>
<proteinExistence type="predicted"/>
<dbReference type="GO" id="GO:0015627">
    <property type="term" value="C:type II protein secretion system complex"/>
    <property type="evidence" value="ECO:0007669"/>
    <property type="project" value="TreeGrafter"/>
</dbReference>
<dbReference type="PANTHER" id="PTHR21180:SF32">
    <property type="entry name" value="ENDONUCLEASE_EXONUCLEASE_PHOSPHATASE FAMILY DOMAIN-CONTAINING PROTEIN 1"/>
    <property type="match status" value="1"/>
</dbReference>
<evidence type="ECO:0000313" key="3">
    <source>
        <dbReference type="Proteomes" id="UP000694232"/>
    </source>
</evidence>
<dbReference type="InterPro" id="IPR004509">
    <property type="entry name" value="Competence_ComEA_HhH"/>
</dbReference>
<gene>
    <name evidence="2" type="ORF">KNV97_13055</name>
</gene>
<reference evidence="2" key="1">
    <citation type="submission" date="2021-06" db="EMBL/GenBank/DDBJ databases">
        <title>Vibrio nov. sp., novel gut bacterium isolated from Yellow Sea oyster.</title>
        <authorList>
            <person name="Muhammad N."/>
            <person name="Nguyen T.H."/>
            <person name="Lee Y.-J."/>
            <person name="Ko J."/>
            <person name="Kim S.-G."/>
        </authorList>
    </citation>
    <scope>NUCLEOTIDE SEQUENCE</scope>
    <source>
        <strain evidence="2">OG9-811</strain>
    </source>
</reference>
<dbReference type="KEGG" id="vos:KNV97_13055"/>
<dbReference type="EMBL" id="CP076643">
    <property type="protein sequence ID" value="QXO19121.1"/>
    <property type="molecule type" value="Genomic_DNA"/>
</dbReference>
<dbReference type="GO" id="GO:0003677">
    <property type="term" value="F:DNA binding"/>
    <property type="evidence" value="ECO:0007669"/>
    <property type="project" value="UniProtKB-KW"/>
</dbReference>
<dbReference type="PANTHER" id="PTHR21180">
    <property type="entry name" value="ENDONUCLEASE/EXONUCLEASE/PHOSPHATASE FAMILY DOMAIN-CONTAINING PROTEIN 1"/>
    <property type="match status" value="1"/>
</dbReference>
<protein>
    <submittedName>
        <fullName evidence="2">ComEA family DNA-binding protein</fullName>
    </submittedName>
</protein>
<dbReference type="NCBIfam" id="TIGR00426">
    <property type="entry name" value="competence protein ComEA helix-hairpin-helix repeat region"/>
    <property type="match status" value="1"/>
</dbReference>
<dbReference type="InterPro" id="IPR051675">
    <property type="entry name" value="Endo/Exo/Phosphatase_dom_1"/>
</dbReference>
<feature type="signal peptide" evidence="1">
    <location>
        <begin position="1"/>
        <end position="23"/>
    </location>
</feature>
<dbReference type="RefSeq" id="WP_136484253.1">
    <property type="nucleotide sequence ID" value="NZ_CP076643.1"/>
</dbReference>
<keyword evidence="3" id="KW-1185">Reference proteome</keyword>
<name>A0A975UE87_9VIBR</name>
<dbReference type="Pfam" id="PF12836">
    <property type="entry name" value="HHH_3"/>
    <property type="match status" value="1"/>
</dbReference>
<evidence type="ECO:0000313" key="2">
    <source>
        <dbReference type="EMBL" id="QXO19121.1"/>
    </source>
</evidence>
<evidence type="ECO:0000256" key="1">
    <source>
        <dbReference type="SAM" id="SignalP"/>
    </source>
</evidence>